<evidence type="ECO:0000256" key="1">
    <source>
        <dbReference type="SAM" id="MobiDB-lite"/>
    </source>
</evidence>
<dbReference type="Pfam" id="PF20568">
    <property type="entry name" value="DUF6777"/>
    <property type="match status" value="1"/>
</dbReference>
<dbReference type="PATRIC" id="fig|1214242.5.peg.929"/>
<dbReference type="InterPro" id="IPR046704">
    <property type="entry name" value="DUF6777"/>
</dbReference>
<dbReference type="STRING" id="1214242.B446_04460"/>
<feature type="region of interest" description="Disordered" evidence="1">
    <location>
        <begin position="248"/>
        <end position="427"/>
    </location>
</feature>
<feature type="compositionally biased region" description="Basic and acidic residues" evidence="1">
    <location>
        <begin position="248"/>
        <end position="262"/>
    </location>
</feature>
<reference evidence="4" key="1">
    <citation type="submission" date="2012-10" db="EMBL/GenBank/DDBJ databases">
        <title>The complete genome sequence of Streptomyces collinus Tu 365.</title>
        <authorList>
            <person name="Ruckert C."/>
            <person name="Szczepanowski R."/>
            <person name="Goesmann A."/>
            <person name="Pross E.K."/>
            <person name="Musiol E.M."/>
            <person name="Blin K."/>
            <person name="Wohlleben W."/>
            <person name="Puhler A."/>
            <person name="Weber T."/>
            <person name="Kalinowski J."/>
        </authorList>
    </citation>
    <scope>NUCLEOTIDE SEQUENCE [LARGE SCALE GENOMIC DNA]</scope>
    <source>
        <strain evidence="4">DSM 40733 / Tue 365</strain>
    </source>
</reference>
<protein>
    <recommendedName>
        <fullName evidence="2">DUF6777 domain-containing protein</fullName>
    </recommendedName>
</protein>
<sequence>MVAAAVVAVVLTRPGGGSSAKGGEVFLQSANQTGPDPFTDSTATGGTAPPRTPSGAPTVPGTSTSRGAATASGTASAPANEVRAVQGGAPGLYSGTRNRPSCDVEKQIRALQADPAKNRAYASQVGVRPGAVPAYLRSLTPVTLRADTRVTNHGYRGGGATSYQAVLQAGTAVLVDAHGVPRSRCVCGNPLTPPVAQRAPRPTGDRWASYRPSNVIVVTPAPKVVNVFVIYDPHRDDWFHRRRGDDTARYDRHTEPPRDTRPWNRPVSCLSSPGTTGAPGASVGPCPPTPTATTGPSKASTSPNPSSSPSPPASSGSAPPGSSGKPPSGSSSASPSGSSSKSSSGSPSKSPSSESPSTTGSGSSEAPSSPSQAPTSPAPFSQGSTSGSSAVTSSSPQSPAGPGTSAQGGWSDTGSAPGQPPAGTPAT</sequence>
<organism evidence="3 4">
    <name type="scientific">Streptomyces collinus (strain DSM 40733 / Tue 365)</name>
    <dbReference type="NCBI Taxonomy" id="1214242"/>
    <lineage>
        <taxon>Bacteria</taxon>
        <taxon>Bacillati</taxon>
        <taxon>Actinomycetota</taxon>
        <taxon>Actinomycetes</taxon>
        <taxon>Kitasatosporales</taxon>
        <taxon>Streptomycetaceae</taxon>
        <taxon>Streptomyces</taxon>
    </lineage>
</organism>
<gene>
    <name evidence="3" type="ORF">B446_04460</name>
</gene>
<dbReference type="EMBL" id="CP006259">
    <property type="protein sequence ID" value="AGS67720.1"/>
    <property type="molecule type" value="Genomic_DNA"/>
</dbReference>
<reference evidence="3 4" key="2">
    <citation type="journal article" date="2013" name="J. Biotechnol.">
        <title>Complete genome sequence of the kirromycin producer Streptomyces collinus Tu 365 consisting of a linear chromosome and two linear plasmids.</title>
        <authorList>
            <person name="Ruckert C."/>
            <person name="Szczepanowski R."/>
            <person name="Albersmeier A."/>
            <person name="Goesmann A."/>
            <person name="Iftime D."/>
            <person name="Musiol E.M."/>
            <person name="Blin K."/>
            <person name="Wohlleben W."/>
            <person name="Puhler A."/>
            <person name="Kalinowski J."/>
            <person name="Weber T."/>
        </authorList>
    </citation>
    <scope>NUCLEOTIDE SEQUENCE [LARGE SCALE GENOMIC DNA]</scope>
    <source>
        <strain evidence="4">DSM 40733 / Tue 365</strain>
    </source>
</reference>
<name>S5VGZ1_STRC3</name>
<feature type="compositionally biased region" description="Low complexity" evidence="1">
    <location>
        <begin position="291"/>
        <end position="305"/>
    </location>
</feature>
<feature type="compositionally biased region" description="Low complexity" evidence="1">
    <location>
        <begin position="41"/>
        <end position="77"/>
    </location>
</feature>
<proteinExistence type="predicted"/>
<evidence type="ECO:0000259" key="2">
    <source>
        <dbReference type="Pfam" id="PF20568"/>
    </source>
</evidence>
<feature type="domain" description="DUF6777" evidence="2">
    <location>
        <begin position="83"/>
        <end position="244"/>
    </location>
</feature>
<feature type="compositionally biased region" description="Pro residues" evidence="1">
    <location>
        <begin position="418"/>
        <end position="427"/>
    </location>
</feature>
<accession>S5VGZ1</accession>
<evidence type="ECO:0000313" key="3">
    <source>
        <dbReference type="EMBL" id="AGS67720.1"/>
    </source>
</evidence>
<dbReference type="RefSeq" id="WP_020938204.1">
    <property type="nucleotide sequence ID" value="NC_021985.1"/>
</dbReference>
<feature type="region of interest" description="Disordered" evidence="1">
    <location>
        <begin position="28"/>
        <end position="81"/>
    </location>
</feature>
<dbReference type="Proteomes" id="UP000015423">
    <property type="component" value="Chromosome"/>
</dbReference>
<keyword evidence="4" id="KW-1185">Reference proteome</keyword>
<dbReference type="eggNOG" id="COG3170">
    <property type="taxonomic scope" value="Bacteria"/>
</dbReference>
<feature type="compositionally biased region" description="Low complexity" evidence="1">
    <location>
        <begin position="313"/>
        <end position="400"/>
    </location>
</feature>
<evidence type="ECO:0000313" key="4">
    <source>
        <dbReference type="Proteomes" id="UP000015423"/>
    </source>
</evidence>
<dbReference type="KEGG" id="sci:B446_04460"/>
<dbReference type="AlphaFoldDB" id="S5VGZ1"/>
<dbReference type="HOGENOM" id="CLU_042918_1_2_11"/>